<evidence type="ECO:0000313" key="4">
    <source>
        <dbReference type="Proteomes" id="UP000316030"/>
    </source>
</evidence>
<dbReference type="Pfam" id="PF09832">
    <property type="entry name" value="DUF2059"/>
    <property type="match status" value="1"/>
</dbReference>
<feature type="domain" description="DUF2059" evidence="2">
    <location>
        <begin position="78"/>
        <end position="120"/>
    </location>
</feature>
<dbReference type="Proteomes" id="UP000316030">
    <property type="component" value="Unassembled WGS sequence"/>
</dbReference>
<feature type="chain" id="PRO_5021924317" description="DUF2059 domain-containing protein" evidence="1">
    <location>
        <begin position="24"/>
        <end position="278"/>
    </location>
</feature>
<evidence type="ECO:0000313" key="3">
    <source>
        <dbReference type="EMBL" id="SMO50282.1"/>
    </source>
</evidence>
<dbReference type="RefSeq" id="WP_142492318.1">
    <property type="nucleotide sequence ID" value="NZ_FXTO01000004.1"/>
</dbReference>
<keyword evidence="1" id="KW-0732">Signal</keyword>
<dbReference type="OrthoDB" id="7830101at2"/>
<dbReference type="InterPro" id="IPR018637">
    <property type="entry name" value="DUF2059"/>
</dbReference>
<accession>A0A521BT22</accession>
<evidence type="ECO:0000259" key="2">
    <source>
        <dbReference type="Pfam" id="PF09832"/>
    </source>
</evidence>
<dbReference type="EMBL" id="FXTO01000004">
    <property type="protein sequence ID" value="SMO50282.1"/>
    <property type="molecule type" value="Genomic_DNA"/>
</dbReference>
<evidence type="ECO:0000256" key="1">
    <source>
        <dbReference type="SAM" id="SignalP"/>
    </source>
</evidence>
<sequence>MIQRVFAGFVLCLVLLAGNGAVAADRAAVLTFLKVTGFDAALDSIGIGAENAPAILGQEPGEFGIVWQKMVAEVMDPQDIQDTAVSMLEQTLDPGLLDHAMAFYGSDLGQRLVAAENAAHLEKGEDGKDEAGAALVAALMRAGEAGRARLEYFQRMNDAIDSSDMALKAMQEIQIRFLMAAAAHGVIELRMDEADMRELFHRQEPQMRATMKASALVNAAYTYQAFSDDEVRRYTDALETADMQRVYELMNSVHYEIMASRFEMLAARMAGLRPSQEL</sequence>
<feature type="signal peptide" evidence="1">
    <location>
        <begin position="1"/>
        <end position="23"/>
    </location>
</feature>
<organism evidence="3 4">
    <name type="scientific">Thalassovita litoralis</name>
    <dbReference type="NCBI Taxonomy" id="1010611"/>
    <lineage>
        <taxon>Bacteria</taxon>
        <taxon>Pseudomonadati</taxon>
        <taxon>Pseudomonadota</taxon>
        <taxon>Alphaproteobacteria</taxon>
        <taxon>Rhodobacterales</taxon>
        <taxon>Roseobacteraceae</taxon>
        <taxon>Thalassovita</taxon>
    </lineage>
</organism>
<protein>
    <recommendedName>
        <fullName evidence="2">DUF2059 domain-containing protein</fullName>
    </recommendedName>
</protein>
<reference evidence="3 4" key="1">
    <citation type="submission" date="2017-05" db="EMBL/GenBank/DDBJ databases">
        <authorList>
            <person name="Varghese N."/>
            <person name="Submissions S."/>
        </authorList>
    </citation>
    <scope>NUCLEOTIDE SEQUENCE [LARGE SCALE GENOMIC DNA]</scope>
    <source>
        <strain evidence="3 4">DSM 29506</strain>
    </source>
</reference>
<proteinExistence type="predicted"/>
<gene>
    <name evidence="3" type="ORF">SAMN06265173_10447</name>
</gene>
<keyword evidence="4" id="KW-1185">Reference proteome</keyword>
<name>A0A521BT22_9RHOB</name>
<dbReference type="AlphaFoldDB" id="A0A521BT22"/>